<comment type="caution">
    <text evidence="2">The sequence shown here is derived from an EMBL/GenBank/DDBJ whole genome shotgun (WGS) entry which is preliminary data.</text>
</comment>
<keyword evidence="3" id="KW-1185">Reference proteome</keyword>
<dbReference type="NCBIfam" id="TIGR02622">
    <property type="entry name" value="CDP_4_6_dhtase"/>
    <property type="match status" value="1"/>
</dbReference>
<evidence type="ECO:0000313" key="2">
    <source>
        <dbReference type="EMBL" id="GAA5483644.1"/>
    </source>
</evidence>
<dbReference type="InterPro" id="IPR036291">
    <property type="entry name" value="NAD(P)-bd_dom_sf"/>
</dbReference>
<reference evidence="2 3" key="1">
    <citation type="submission" date="2024-02" db="EMBL/GenBank/DDBJ databases">
        <title>Haloferula sargassicola NBRC 104335.</title>
        <authorList>
            <person name="Ichikawa N."/>
            <person name="Katano-Makiyama Y."/>
            <person name="Hidaka K."/>
        </authorList>
    </citation>
    <scope>NUCLEOTIDE SEQUENCE [LARGE SCALE GENOMIC DNA]</scope>
    <source>
        <strain evidence="2 3">NBRC 104335</strain>
    </source>
</reference>
<gene>
    <name evidence="2" type="primary">rfbG</name>
    <name evidence="2" type="ORF">Hsar01_02878</name>
</gene>
<dbReference type="EMBL" id="BAABRI010000016">
    <property type="protein sequence ID" value="GAA5483644.1"/>
    <property type="molecule type" value="Genomic_DNA"/>
</dbReference>
<dbReference type="Proteomes" id="UP001476282">
    <property type="component" value="Unassembled WGS sequence"/>
</dbReference>
<dbReference type="Gene3D" id="3.90.25.10">
    <property type="entry name" value="UDP-galactose 4-epimerase, domain 1"/>
    <property type="match status" value="1"/>
</dbReference>
<dbReference type="InterPro" id="IPR016040">
    <property type="entry name" value="NAD(P)-bd_dom"/>
</dbReference>
<dbReference type="SUPFAM" id="SSF51735">
    <property type="entry name" value="NAD(P)-binding Rossmann-fold domains"/>
    <property type="match status" value="1"/>
</dbReference>
<dbReference type="Pfam" id="PF16363">
    <property type="entry name" value="GDP_Man_Dehyd"/>
    <property type="match status" value="1"/>
</dbReference>
<evidence type="ECO:0000259" key="1">
    <source>
        <dbReference type="Pfam" id="PF16363"/>
    </source>
</evidence>
<dbReference type="InterPro" id="IPR013445">
    <property type="entry name" value="CDP_4_6_deHydtase"/>
</dbReference>
<protein>
    <submittedName>
        <fullName evidence="2">CDP-glucose 4,6-dehydratase</fullName>
    </submittedName>
</protein>
<evidence type="ECO:0000313" key="3">
    <source>
        <dbReference type="Proteomes" id="UP001476282"/>
    </source>
</evidence>
<name>A0ABP9UUE3_9BACT</name>
<accession>A0ABP9UUE3</accession>
<sequence>MENVVSFESGSVMYFSDFYRGKRVFLTGHTGFKGSWLAEWLLSLGAEVHGYALDPQPHEVLFGQLGLSSRLEGDTRGDLADRAALSEAIEASAADVVFHLAAQPLVRLSYDRPVETLAANVMGTAHVLEAIRQVGRPCAVVSITTDKCYENREWLHAYREDDAMGGHDPYSASKGAAELVIASYRSSFFRPGGQVKLASARAGNVIGGGDWAKDRIVPDCIRALRAGEAIPVRNKIATRPWQHVLEPLSGYLLLGAQLATSDRPEMASGFNFGPSLVSNRTVADLVQELLRHTGGEWIDASDPAAVHEASKLNLATDKAFHLLQWQPVWNFKETLEKTAEWYLQEAAGEDPAQLTRNQITAYQQSAATKSLPWASGQPL</sequence>
<dbReference type="PANTHER" id="PTHR43000">
    <property type="entry name" value="DTDP-D-GLUCOSE 4,6-DEHYDRATASE-RELATED"/>
    <property type="match status" value="1"/>
</dbReference>
<feature type="domain" description="NAD(P)-binding" evidence="1">
    <location>
        <begin position="26"/>
        <end position="338"/>
    </location>
</feature>
<proteinExistence type="predicted"/>
<dbReference type="RefSeq" id="WP_353567753.1">
    <property type="nucleotide sequence ID" value="NZ_BAABRI010000016.1"/>
</dbReference>
<dbReference type="Gene3D" id="3.40.50.720">
    <property type="entry name" value="NAD(P)-binding Rossmann-like Domain"/>
    <property type="match status" value="1"/>
</dbReference>
<organism evidence="2 3">
    <name type="scientific">Haloferula sargassicola</name>
    <dbReference type="NCBI Taxonomy" id="490096"/>
    <lineage>
        <taxon>Bacteria</taxon>
        <taxon>Pseudomonadati</taxon>
        <taxon>Verrucomicrobiota</taxon>
        <taxon>Verrucomicrobiia</taxon>
        <taxon>Verrucomicrobiales</taxon>
        <taxon>Verrucomicrobiaceae</taxon>
        <taxon>Haloferula</taxon>
    </lineage>
</organism>